<dbReference type="GO" id="GO:0005737">
    <property type="term" value="C:cytoplasm"/>
    <property type="evidence" value="ECO:0007669"/>
    <property type="project" value="UniProtKB-SubCell"/>
</dbReference>
<dbReference type="RefSeq" id="WP_095267695.1">
    <property type="nucleotide sequence ID" value="NZ_NPBY01000081.1"/>
</dbReference>
<dbReference type="HAMAP" id="MF_01161">
    <property type="entry name" value="tRNA_Ile_lys_synt"/>
    <property type="match status" value="1"/>
</dbReference>
<evidence type="ECO:0000313" key="11">
    <source>
        <dbReference type="Proteomes" id="UP000215596"/>
    </source>
</evidence>
<dbReference type="EMBL" id="NPBY01000081">
    <property type="protein sequence ID" value="PAD72239.1"/>
    <property type="molecule type" value="Genomic_DNA"/>
</dbReference>
<evidence type="ECO:0000256" key="6">
    <source>
        <dbReference type="ARBA" id="ARBA00022840"/>
    </source>
</evidence>
<sequence>MVEDRLRSFVQHIEKTAADHKLWTSGDRIVVAVSGGPDSVALLHVLHAISTRQGLDLVCAHVHHGFRKESDQEAELVKQLAAGLDIPLEMAYFDIPSYMEESGKGAQEAARDKRYEFLFRTAHKYKASSIALAHHADDQAETVLMRLLRGSGPSGLAGMRMKRREQHIGIIRPFLERSKAEIVELCDRCGFAYAVDNSNLQTKYRRNAIRLEVLPFLETYHPHISSSLNQLAEVIQQEDDFMELEARRVYQTLVRENNGRLAFEAPSFLGLHVALQRRLIKLILNYLPSEQENADFSKIESVRQGILRKDRSNWRLDLGEGITCVREYDTIVFWPQPPSEQEQYIYTIDSPAISETKLPEIGKTLIISHHKDRGRGRPSSEAAEAEFDADRLAFPLTVRSRRAGDKMKIMGLNGTKKVKDILIDEKIPPSERSRIPIVCDPSGNIVWIPGVRRSIHAAVGQHTSRVLRMELVEM</sequence>
<protein>
    <recommendedName>
        <fullName evidence="8">tRNA(Ile)-lysidine synthase</fullName>
        <ecNumber evidence="8">6.3.4.19</ecNumber>
    </recommendedName>
    <alternativeName>
        <fullName evidence="8">tRNA(Ile)-2-lysyl-cytidine synthase</fullName>
    </alternativeName>
    <alternativeName>
        <fullName evidence="8">tRNA(Ile)-lysidine synthetase</fullName>
    </alternativeName>
</protein>
<keyword evidence="4 8" id="KW-0819">tRNA processing</keyword>
<comment type="function">
    <text evidence="8">Ligates lysine onto the cytidine present at position 34 of the AUA codon-specific tRNA(Ile) that contains the anticodon CAU, in an ATP-dependent manner. Cytidine is converted to lysidine, thus changing the amino acid specificity of the tRNA from methionine to isoleucine.</text>
</comment>
<keyword evidence="2 8" id="KW-0963">Cytoplasm</keyword>
<proteinExistence type="inferred from homology"/>
<comment type="subcellular location">
    <subcellularLocation>
        <location evidence="1 8">Cytoplasm</location>
    </subcellularLocation>
</comment>
<dbReference type="NCBIfam" id="TIGR02433">
    <property type="entry name" value="lysidine_TilS_C"/>
    <property type="match status" value="1"/>
</dbReference>
<dbReference type="Gene3D" id="3.40.50.620">
    <property type="entry name" value="HUPs"/>
    <property type="match status" value="1"/>
</dbReference>
<dbReference type="Proteomes" id="UP000215596">
    <property type="component" value="Unassembled WGS sequence"/>
</dbReference>
<dbReference type="InterPro" id="IPR014729">
    <property type="entry name" value="Rossmann-like_a/b/a_fold"/>
</dbReference>
<evidence type="ECO:0000256" key="8">
    <source>
        <dbReference type="HAMAP-Rule" id="MF_01161"/>
    </source>
</evidence>
<dbReference type="SMART" id="SM00977">
    <property type="entry name" value="TilS_C"/>
    <property type="match status" value="1"/>
</dbReference>
<keyword evidence="6 8" id="KW-0067">ATP-binding</keyword>
<evidence type="ECO:0000313" key="10">
    <source>
        <dbReference type="EMBL" id="PAD72239.1"/>
    </source>
</evidence>
<dbReference type="AlphaFoldDB" id="A0A268EGN0"/>
<dbReference type="PANTHER" id="PTHR43033">
    <property type="entry name" value="TRNA(ILE)-LYSIDINE SYNTHASE-RELATED"/>
    <property type="match status" value="1"/>
</dbReference>
<dbReference type="SUPFAM" id="SSF56037">
    <property type="entry name" value="PheT/TilS domain"/>
    <property type="match status" value="1"/>
</dbReference>
<dbReference type="GO" id="GO:0032267">
    <property type="term" value="F:tRNA(Ile)-lysidine synthase activity"/>
    <property type="evidence" value="ECO:0007669"/>
    <property type="project" value="UniProtKB-EC"/>
</dbReference>
<comment type="caution">
    <text evidence="10">The sequence shown here is derived from an EMBL/GenBank/DDBJ whole genome shotgun (WGS) entry which is preliminary data.</text>
</comment>
<evidence type="ECO:0000256" key="2">
    <source>
        <dbReference type="ARBA" id="ARBA00022490"/>
    </source>
</evidence>
<dbReference type="EC" id="6.3.4.19" evidence="8"/>
<comment type="similarity">
    <text evidence="8">Belongs to the tRNA(Ile)-lysidine synthase family.</text>
</comment>
<dbReference type="SUPFAM" id="SSF82829">
    <property type="entry name" value="MesJ substrate recognition domain-like"/>
    <property type="match status" value="1"/>
</dbReference>
<dbReference type="SUPFAM" id="SSF52402">
    <property type="entry name" value="Adenine nucleotide alpha hydrolases-like"/>
    <property type="match status" value="1"/>
</dbReference>
<dbReference type="Pfam" id="PF01171">
    <property type="entry name" value="ATP_bind_3"/>
    <property type="match status" value="1"/>
</dbReference>
<keyword evidence="5 8" id="KW-0547">Nucleotide-binding</keyword>
<evidence type="ECO:0000259" key="9">
    <source>
        <dbReference type="SMART" id="SM00977"/>
    </source>
</evidence>
<feature type="domain" description="Lysidine-tRNA(Ile) synthetase C-terminal" evidence="9">
    <location>
        <begin position="396"/>
        <end position="469"/>
    </location>
</feature>
<dbReference type="Gene3D" id="3.30.465.60">
    <property type="match status" value="1"/>
</dbReference>
<reference evidence="10 11" key="1">
    <citation type="submission" date="2017-07" db="EMBL/GenBank/DDBJ databases">
        <title>Isolation and whole genome analysis of endospore-forming bacteria from heroin.</title>
        <authorList>
            <person name="Kalinowski J."/>
            <person name="Ahrens B."/>
            <person name="Al-Dilaimi A."/>
            <person name="Winkler A."/>
            <person name="Wibberg D."/>
            <person name="Schleenbecker U."/>
            <person name="Ruckert C."/>
            <person name="Wolfel R."/>
            <person name="Grass G."/>
        </authorList>
    </citation>
    <scope>NUCLEOTIDE SEQUENCE [LARGE SCALE GENOMIC DNA]</scope>
    <source>
        <strain evidence="10 11">7537-G1</strain>
    </source>
</reference>
<dbReference type="Pfam" id="PF11734">
    <property type="entry name" value="TilS_C"/>
    <property type="match status" value="1"/>
</dbReference>
<evidence type="ECO:0000256" key="5">
    <source>
        <dbReference type="ARBA" id="ARBA00022741"/>
    </source>
</evidence>
<dbReference type="InterPro" id="IPR012796">
    <property type="entry name" value="Lysidine-tRNA-synth_C"/>
</dbReference>
<dbReference type="NCBIfam" id="TIGR02432">
    <property type="entry name" value="lysidine_TilS_N"/>
    <property type="match status" value="1"/>
</dbReference>
<dbReference type="CDD" id="cd01992">
    <property type="entry name" value="TilS_N"/>
    <property type="match status" value="1"/>
</dbReference>
<dbReference type="InterPro" id="IPR012094">
    <property type="entry name" value="tRNA_Ile_lys_synt"/>
</dbReference>
<dbReference type="PANTHER" id="PTHR43033:SF1">
    <property type="entry name" value="TRNA(ILE)-LYSIDINE SYNTHASE-RELATED"/>
    <property type="match status" value="1"/>
</dbReference>
<comment type="domain">
    <text evidence="8">The N-terminal region contains the highly conserved SGGXDS motif, predicted to be a P-loop motif involved in ATP binding.</text>
</comment>
<evidence type="ECO:0000256" key="4">
    <source>
        <dbReference type="ARBA" id="ARBA00022694"/>
    </source>
</evidence>
<dbReference type="InterPro" id="IPR012795">
    <property type="entry name" value="tRNA_Ile_lys_synt_N"/>
</dbReference>
<evidence type="ECO:0000256" key="3">
    <source>
        <dbReference type="ARBA" id="ARBA00022598"/>
    </source>
</evidence>
<accession>A0A268EGN0</accession>
<dbReference type="InterPro" id="IPR011063">
    <property type="entry name" value="TilS/TtcA_N"/>
</dbReference>
<feature type="binding site" evidence="8">
    <location>
        <begin position="34"/>
        <end position="39"/>
    </location>
    <ligand>
        <name>ATP</name>
        <dbReference type="ChEBI" id="CHEBI:30616"/>
    </ligand>
</feature>
<evidence type="ECO:0000256" key="1">
    <source>
        <dbReference type="ARBA" id="ARBA00004496"/>
    </source>
</evidence>
<name>A0A268EGN0_9BACL</name>
<organism evidence="10 11">
    <name type="scientific">Paenibacillus campinasensis</name>
    <dbReference type="NCBI Taxonomy" id="66347"/>
    <lineage>
        <taxon>Bacteria</taxon>
        <taxon>Bacillati</taxon>
        <taxon>Bacillota</taxon>
        <taxon>Bacilli</taxon>
        <taxon>Bacillales</taxon>
        <taxon>Paenibacillaceae</taxon>
        <taxon>Paenibacillus</taxon>
    </lineage>
</organism>
<dbReference type="GO" id="GO:0005524">
    <property type="term" value="F:ATP binding"/>
    <property type="evidence" value="ECO:0007669"/>
    <property type="project" value="UniProtKB-UniRule"/>
</dbReference>
<comment type="catalytic activity">
    <reaction evidence="7 8">
        <text>cytidine(34) in tRNA(Ile2) + L-lysine + ATP = lysidine(34) in tRNA(Ile2) + AMP + diphosphate + H(+)</text>
        <dbReference type="Rhea" id="RHEA:43744"/>
        <dbReference type="Rhea" id="RHEA-COMP:10625"/>
        <dbReference type="Rhea" id="RHEA-COMP:10670"/>
        <dbReference type="ChEBI" id="CHEBI:15378"/>
        <dbReference type="ChEBI" id="CHEBI:30616"/>
        <dbReference type="ChEBI" id="CHEBI:32551"/>
        <dbReference type="ChEBI" id="CHEBI:33019"/>
        <dbReference type="ChEBI" id="CHEBI:82748"/>
        <dbReference type="ChEBI" id="CHEBI:83665"/>
        <dbReference type="ChEBI" id="CHEBI:456215"/>
        <dbReference type="EC" id="6.3.4.19"/>
    </reaction>
</comment>
<evidence type="ECO:0000256" key="7">
    <source>
        <dbReference type="ARBA" id="ARBA00048539"/>
    </source>
</evidence>
<gene>
    <name evidence="8 10" type="primary">tilS</name>
    <name evidence="10" type="ORF">CHH67_22940</name>
</gene>
<dbReference type="OrthoDB" id="9807403at2"/>
<dbReference type="GO" id="GO:0006400">
    <property type="term" value="P:tRNA modification"/>
    <property type="evidence" value="ECO:0007669"/>
    <property type="project" value="UniProtKB-UniRule"/>
</dbReference>
<keyword evidence="3 8" id="KW-0436">Ligase</keyword>